<dbReference type="PANTHER" id="PTHR43048">
    <property type="entry name" value="METHYLMALONYL-COA EPIMERASE"/>
    <property type="match status" value="1"/>
</dbReference>
<proteinExistence type="predicted"/>
<evidence type="ECO:0000259" key="2">
    <source>
        <dbReference type="PROSITE" id="PS51819"/>
    </source>
</evidence>
<gene>
    <name evidence="3" type="ORF">GRI58_10685</name>
</gene>
<comment type="caution">
    <text evidence="3">The sequence shown here is derived from an EMBL/GenBank/DDBJ whole genome shotgun (WGS) entry which is preliminary data.</text>
</comment>
<accession>A0A845AL73</accession>
<dbReference type="GO" id="GO:0004493">
    <property type="term" value="F:methylmalonyl-CoA epimerase activity"/>
    <property type="evidence" value="ECO:0007669"/>
    <property type="project" value="TreeGrafter"/>
</dbReference>
<protein>
    <submittedName>
        <fullName evidence="3">VOC family protein</fullName>
    </submittedName>
</protein>
<evidence type="ECO:0000313" key="3">
    <source>
        <dbReference type="EMBL" id="MXP29286.1"/>
    </source>
</evidence>
<dbReference type="PROSITE" id="PS51819">
    <property type="entry name" value="VOC"/>
    <property type="match status" value="1"/>
</dbReference>
<reference evidence="3 4" key="1">
    <citation type="submission" date="2019-12" db="EMBL/GenBank/DDBJ databases">
        <title>Genomic-based taxomic classification of the family Erythrobacteraceae.</title>
        <authorList>
            <person name="Xu L."/>
        </authorList>
    </citation>
    <scope>NUCLEOTIDE SEQUENCE [LARGE SCALE GENOMIC DNA]</scope>
    <source>
        <strain evidence="3 4">KEMB 9005-328</strain>
    </source>
</reference>
<name>A0A845AL73_9SPHN</name>
<dbReference type="AlphaFoldDB" id="A0A845AL73"/>
<dbReference type="GO" id="GO:0046872">
    <property type="term" value="F:metal ion binding"/>
    <property type="evidence" value="ECO:0007669"/>
    <property type="project" value="UniProtKB-KW"/>
</dbReference>
<dbReference type="Proteomes" id="UP000439780">
    <property type="component" value="Unassembled WGS sequence"/>
</dbReference>
<dbReference type="Gene3D" id="3.10.180.10">
    <property type="entry name" value="2,3-Dihydroxybiphenyl 1,2-Dioxygenase, domain 1"/>
    <property type="match status" value="1"/>
</dbReference>
<keyword evidence="1" id="KW-0479">Metal-binding</keyword>
<dbReference type="OrthoDB" id="9813630at2"/>
<organism evidence="3 4">
    <name type="scientific">Qipengyuania algicida</name>
    <dbReference type="NCBI Taxonomy" id="1836209"/>
    <lineage>
        <taxon>Bacteria</taxon>
        <taxon>Pseudomonadati</taxon>
        <taxon>Pseudomonadota</taxon>
        <taxon>Alphaproteobacteria</taxon>
        <taxon>Sphingomonadales</taxon>
        <taxon>Erythrobacteraceae</taxon>
        <taxon>Qipengyuania</taxon>
    </lineage>
</organism>
<dbReference type="GO" id="GO:0046491">
    <property type="term" value="P:L-methylmalonyl-CoA metabolic process"/>
    <property type="evidence" value="ECO:0007669"/>
    <property type="project" value="TreeGrafter"/>
</dbReference>
<keyword evidence="4" id="KW-1185">Reference proteome</keyword>
<dbReference type="InterPro" id="IPR051785">
    <property type="entry name" value="MMCE/EMCE_epimerase"/>
</dbReference>
<evidence type="ECO:0000313" key="4">
    <source>
        <dbReference type="Proteomes" id="UP000439780"/>
    </source>
</evidence>
<dbReference type="InterPro" id="IPR029068">
    <property type="entry name" value="Glyas_Bleomycin-R_OHBP_Dase"/>
</dbReference>
<dbReference type="InterPro" id="IPR004360">
    <property type="entry name" value="Glyas_Fos-R_dOase_dom"/>
</dbReference>
<dbReference type="EMBL" id="WTYA01000007">
    <property type="protein sequence ID" value="MXP29286.1"/>
    <property type="molecule type" value="Genomic_DNA"/>
</dbReference>
<evidence type="ECO:0000256" key="1">
    <source>
        <dbReference type="ARBA" id="ARBA00022723"/>
    </source>
</evidence>
<dbReference type="PANTHER" id="PTHR43048:SF6">
    <property type="entry name" value="BLR8189 PROTEIN"/>
    <property type="match status" value="1"/>
</dbReference>
<dbReference type="SUPFAM" id="SSF54593">
    <property type="entry name" value="Glyoxalase/Bleomycin resistance protein/Dihydroxybiphenyl dioxygenase"/>
    <property type="match status" value="1"/>
</dbReference>
<feature type="domain" description="VOC" evidence="2">
    <location>
        <begin position="11"/>
        <end position="161"/>
    </location>
</feature>
<dbReference type="InterPro" id="IPR037523">
    <property type="entry name" value="VOC_core"/>
</dbReference>
<dbReference type="Pfam" id="PF00903">
    <property type="entry name" value="Glyoxalase"/>
    <property type="match status" value="1"/>
</dbReference>
<dbReference type="RefSeq" id="WP_160753567.1">
    <property type="nucleotide sequence ID" value="NZ_WTYA01000007.1"/>
</dbReference>
<sequence length="161" mass="18090">MTDTNRPIFLAADHISFTVADLDAAIDFYSRVFGAQEMFRLGPLDADEIPKDDQGRDFMETHIGIPGAKLTLVMMKLTENLNLQFVQYDKPADRKRERPRHCDLGGHHLGLRVDDVEMAARYLADNGCEVQQIIAIDDGPLAGKKNLYVRDPFGNSLEIVD</sequence>